<dbReference type="AlphaFoldDB" id="A0D411"/>
<dbReference type="InterPro" id="IPR011009">
    <property type="entry name" value="Kinase-like_dom_sf"/>
</dbReference>
<dbReference type="InParanoid" id="A0D411"/>
<dbReference type="Gene3D" id="1.10.510.10">
    <property type="entry name" value="Transferase(Phosphotransferase) domain 1"/>
    <property type="match status" value="2"/>
</dbReference>
<dbReference type="KEGG" id="ptm:GSPATT00013243001"/>
<protein>
    <recommendedName>
        <fullName evidence="2">Protein kinase domain-containing protein</fullName>
    </recommendedName>
</protein>
<dbReference type="GO" id="GO:0004674">
    <property type="term" value="F:protein serine/threonine kinase activity"/>
    <property type="evidence" value="ECO:0000318"/>
    <property type="project" value="GO_Central"/>
</dbReference>
<feature type="compositionally biased region" description="Basic and acidic residues" evidence="1">
    <location>
        <begin position="50"/>
        <end position="64"/>
    </location>
</feature>
<evidence type="ECO:0000313" key="4">
    <source>
        <dbReference type="Proteomes" id="UP000000600"/>
    </source>
</evidence>
<keyword evidence="4" id="KW-1185">Reference proteome</keyword>
<dbReference type="PANTHER" id="PTHR24361">
    <property type="entry name" value="MITOGEN-ACTIVATED KINASE KINASE KINASE"/>
    <property type="match status" value="1"/>
</dbReference>
<dbReference type="InterPro" id="IPR000719">
    <property type="entry name" value="Prot_kinase_dom"/>
</dbReference>
<dbReference type="HOGENOM" id="CLU_418881_0_0_1"/>
<dbReference type="GeneID" id="5030960"/>
<dbReference type="GO" id="GO:0005524">
    <property type="term" value="F:ATP binding"/>
    <property type="evidence" value="ECO:0007669"/>
    <property type="project" value="InterPro"/>
</dbReference>
<dbReference type="SMART" id="SM00220">
    <property type="entry name" value="S_TKc"/>
    <property type="match status" value="1"/>
</dbReference>
<feature type="domain" description="Protein kinase" evidence="2">
    <location>
        <begin position="244"/>
        <end position="623"/>
    </location>
</feature>
<dbReference type="EMBL" id="CT868285">
    <property type="protein sequence ID" value="CAK77778.1"/>
    <property type="molecule type" value="Genomic_DNA"/>
</dbReference>
<gene>
    <name evidence="3" type="ORF">GSPATT00013243001</name>
</gene>
<organism evidence="3 4">
    <name type="scientific">Paramecium tetraurelia</name>
    <dbReference type="NCBI Taxonomy" id="5888"/>
    <lineage>
        <taxon>Eukaryota</taxon>
        <taxon>Sar</taxon>
        <taxon>Alveolata</taxon>
        <taxon>Ciliophora</taxon>
        <taxon>Intramacronucleata</taxon>
        <taxon>Oligohymenophorea</taxon>
        <taxon>Peniculida</taxon>
        <taxon>Parameciidae</taxon>
        <taxon>Paramecium</taxon>
    </lineage>
</organism>
<name>A0D411_PARTE</name>
<dbReference type="RefSeq" id="XP_001445175.1">
    <property type="nucleotide sequence ID" value="XM_001445138.1"/>
</dbReference>
<dbReference type="OrthoDB" id="309957at2759"/>
<dbReference type="InterPro" id="IPR008271">
    <property type="entry name" value="Ser/Thr_kinase_AS"/>
</dbReference>
<accession>A0D411</accession>
<dbReference type="PROSITE" id="PS00108">
    <property type="entry name" value="PROTEIN_KINASE_ST"/>
    <property type="match status" value="1"/>
</dbReference>
<dbReference type="GO" id="GO:0005737">
    <property type="term" value="C:cytoplasm"/>
    <property type="evidence" value="ECO:0000318"/>
    <property type="project" value="GO_Central"/>
</dbReference>
<feature type="region of interest" description="Disordered" evidence="1">
    <location>
        <begin position="50"/>
        <end position="69"/>
    </location>
</feature>
<evidence type="ECO:0000259" key="2">
    <source>
        <dbReference type="PROSITE" id="PS50011"/>
    </source>
</evidence>
<evidence type="ECO:0000256" key="1">
    <source>
        <dbReference type="SAM" id="MobiDB-lite"/>
    </source>
</evidence>
<reference evidence="3 4" key="1">
    <citation type="journal article" date="2006" name="Nature">
        <title>Global trends of whole-genome duplications revealed by the ciliate Paramecium tetraurelia.</title>
        <authorList>
            <consortium name="Genoscope"/>
            <person name="Aury J.-M."/>
            <person name="Jaillon O."/>
            <person name="Duret L."/>
            <person name="Noel B."/>
            <person name="Jubin C."/>
            <person name="Porcel B.M."/>
            <person name="Segurens B."/>
            <person name="Daubin V."/>
            <person name="Anthouard V."/>
            <person name="Aiach N."/>
            <person name="Arnaiz O."/>
            <person name="Billaut A."/>
            <person name="Beisson J."/>
            <person name="Blanc I."/>
            <person name="Bouhouche K."/>
            <person name="Camara F."/>
            <person name="Duharcourt S."/>
            <person name="Guigo R."/>
            <person name="Gogendeau D."/>
            <person name="Katinka M."/>
            <person name="Keller A.-M."/>
            <person name="Kissmehl R."/>
            <person name="Klotz C."/>
            <person name="Koll F."/>
            <person name="Le Moue A."/>
            <person name="Lepere C."/>
            <person name="Malinsky S."/>
            <person name="Nowacki M."/>
            <person name="Nowak J.K."/>
            <person name="Plattner H."/>
            <person name="Poulain J."/>
            <person name="Ruiz F."/>
            <person name="Serrano V."/>
            <person name="Zagulski M."/>
            <person name="Dessen P."/>
            <person name="Betermier M."/>
            <person name="Weissenbach J."/>
            <person name="Scarpelli C."/>
            <person name="Schachter V."/>
            <person name="Sperling L."/>
            <person name="Meyer E."/>
            <person name="Cohen J."/>
            <person name="Wincker P."/>
        </authorList>
    </citation>
    <scope>NUCLEOTIDE SEQUENCE [LARGE SCALE GENOMIC DNA]</scope>
    <source>
        <strain evidence="3 4">Stock d4-2</strain>
    </source>
</reference>
<proteinExistence type="predicted"/>
<evidence type="ECO:0000313" key="3">
    <source>
        <dbReference type="EMBL" id="CAK77778.1"/>
    </source>
</evidence>
<dbReference type="PANTHER" id="PTHR24361:SF613">
    <property type="entry name" value="NUCLEAR RECEPTOR-BINDING PROTEIN-RELATED"/>
    <property type="match status" value="1"/>
</dbReference>
<dbReference type="SUPFAM" id="SSF56112">
    <property type="entry name" value="Protein kinase-like (PK-like)"/>
    <property type="match status" value="1"/>
</dbReference>
<dbReference type="PROSITE" id="PS50011">
    <property type="entry name" value="PROTEIN_KINASE_DOM"/>
    <property type="match status" value="1"/>
</dbReference>
<dbReference type="InterPro" id="IPR053235">
    <property type="entry name" value="Ser_Thr_kinase"/>
</dbReference>
<dbReference type="Proteomes" id="UP000000600">
    <property type="component" value="Unassembled WGS sequence"/>
</dbReference>
<sequence length="655" mass="78716">MFDYYEKIPDQDKDQVKELQKNNKNILKLKLKDKVKERLKNQEIETLQKDSERLPEQLKKEQSKQIENQQRSIDERLRNIEKKYSTENTYIAFDIKTLNLQYNEEKIIRRCKYIGIQQPLICYMHDKKNTYLLFNDILEYKLSGEKLETLTIQDYNRILVQLILIFNEFELRNFYWEISDLSQLYYIDGFLQTLVIDYVKNENKYEREQLFKQLIDKHFSKHLKSLNIDIFNEDDQFRNLLMCLLDQEQIQSGQFGLEAAFEQAIKWLLNVIDFKQLYYTPYCIIKQFDTPQQIKKAIHNLPEKMVFKQKRVHQNHKFYEQLIINLEREIEISEKNMEILGKPFLFMKLYKYHLGDILQQWIEKKNIEYQKLKVYHLCESFSTALFGLKLANFIHRDLKPQNIFLDDWDEDDIDFMLKQSIVIADFDRSKMHDTSESKGQFKKQQLNQQTKQFGCFSRNILWSENSGQDDPQKKDIQMVNQTSSEQIRQYDQEKIEDENIVSNSVQNDSQIIIEGKMTVLNSENTGQYDPPEVEQTFSYDVWQFGLICLSIANKGVFAGHKFGGRALDDKEYNQYFSLEAIKNTLSHTDYSEEFLKMLAECLQKDYNIRKPPYLEKGRYQTQLNGILWKLRSEEYEKEMKKLKENEQKTKQIIQQ</sequence>
<dbReference type="OMA" id="YIAFDIK"/>